<dbReference type="EMBL" id="JAASRM010000001">
    <property type="protein sequence ID" value="NIK88305.1"/>
    <property type="molecule type" value="Genomic_DNA"/>
</dbReference>
<evidence type="ECO:0000313" key="3">
    <source>
        <dbReference type="Proteomes" id="UP000570514"/>
    </source>
</evidence>
<dbReference type="Proteomes" id="UP000570514">
    <property type="component" value="Unassembled WGS sequence"/>
</dbReference>
<feature type="coiled-coil region" evidence="1">
    <location>
        <begin position="42"/>
        <end position="86"/>
    </location>
</feature>
<keyword evidence="1" id="KW-0175">Coiled coil</keyword>
<dbReference type="AlphaFoldDB" id="A0A846MYL7"/>
<accession>A0A846MYL7</accession>
<comment type="caution">
    <text evidence="2">The sequence shown here is derived from an EMBL/GenBank/DDBJ whole genome shotgun (WGS) entry which is preliminary data.</text>
</comment>
<dbReference type="RefSeq" id="WP_167082493.1">
    <property type="nucleotide sequence ID" value="NZ_BAAADC010000001.1"/>
</dbReference>
<sequence>MSGGNSLINFGDLSKPVTTLIEKISDAVGGIARPGQIISVAKAEAKAEIIRAEARIEISDLERRAMERMFREEAQKQENIENITAKALPLLKEDAKPDQIEKDWLTYLFDRARLFSDDEMQMLWAKILADEANTQNSFSRRTIEIVASMDKRDARLFTKFCSFCWDIPSKIPVIFSEDNRQVYADQGIHFSLLEHLDAIGLLRHSPNANFLLTEQSTTIDASYFGERVKIANPGSQPLEVGEAMFTRAGSELATICVAEKNEAYFEHVLAVWGARGFPAITGDSTIP</sequence>
<evidence type="ECO:0000256" key="1">
    <source>
        <dbReference type="SAM" id="Coils"/>
    </source>
</evidence>
<evidence type="ECO:0000313" key="2">
    <source>
        <dbReference type="EMBL" id="NIK88305.1"/>
    </source>
</evidence>
<keyword evidence="3" id="KW-1185">Reference proteome</keyword>
<gene>
    <name evidence="2" type="ORF">FHS83_001623</name>
</gene>
<name>A0A846MYL7_9PROT</name>
<reference evidence="2 3" key="1">
    <citation type="submission" date="2020-03" db="EMBL/GenBank/DDBJ databases">
        <title>Genomic Encyclopedia of Type Strains, Phase IV (KMG-IV): sequencing the most valuable type-strain genomes for metagenomic binning, comparative biology and taxonomic classification.</title>
        <authorList>
            <person name="Goeker M."/>
        </authorList>
    </citation>
    <scope>NUCLEOTIDE SEQUENCE [LARGE SCALE GENOMIC DNA]</scope>
    <source>
        <strain evidence="2 3">DSM 19867</strain>
    </source>
</reference>
<dbReference type="InterPro" id="IPR021254">
    <property type="entry name" value="DUF2806"/>
</dbReference>
<organism evidence="2 3">
    <name type="scientific">Rhizomicrobium palustre</name>
    <dbReference type="NCBI Taxonomy" id="189966"/>
    <lineage>
        <taxon>Bacteria</taxon>
        <taxon>Pseudomonadati</taxon>
        <taxon>Pseudomonadota</taxon>
        <taxon>Alphaproteobacteria</taxon>
        <taxon>Micropepsales</taxon>
        <taxon>Micropepsaceae</taxon>
        <taxon>Rhizomicrobium</taxon>
    </lineage>
</organism>
<evidence type="ECO:0008006" key="4">
    <source>
        <dbReference type="Google" id="ProtNLM"/>
    </source>
</evidence>
<protein>
    <recommendedName>
        <fullName evidence="4">DUF2806 domain-containing protein</fullName>
    </recommendedName>
</protein>
<dbReference type="Pfam" id="PF10987">
    <property type="entry name" value="DUF2806"/>
    <property type="match status" value="1"/>
</dbReference>
<proteinExistence type="predicted"/>